<dbReference type="InterPro" id="IPR011629">
    <property type="entry name" value="CobW-like_C"/>
</dbReference>
<dbReference type="CDD" id="cd20048">
    <property type="entry name" value="FH_FOXD4-like"/>
    <property type="match status" value="1"/>
</dbReference>
<evidence type="ECO:0000256" key="10">
    <source>
        <dbReference type="ARBA" id="ARBA00049117"/>
    </source>
</evidence>
<dbReference type="AlphaFoldDB" id="A0A6B0QPX0"/>
<dbReference type="InterPro" id="IPR030456">
    <property type="entry name" value="TF_fork_head_CS_2"/>
</dbReference>
<feature type="region of interest" description="Disordered" evidence="12">
    <location>
        <begin position="831"/>
        <end position="864"/>
    </location>
</feature>
<dbReference type="GO" id="GO:0005737">
    <property type="term" value="C:cytoplasm"/>
    <property type="evidence" value="ECO:0007669"/>
    <property type="project" value="TreeGrafter"/>
</dbReference>
<evidence type="ECO:0000259" key="13">
    <source>
        <dbReference type="PROSITE" id="PS50039"/>
    </source>
</evidence>
<evidence type="ECO:0000256" key="8">
    <source>
        <dbReference type="ARBA" id="ARBA00023242"/>
    </source>
</evidence>
<dbReference type="SUPFAM" id="SSF46785">
    <property type="entry name" value="Winged helix' DNA-binding domain"/>
    <property type="match status" value="1"/>
</dbReference>
<keyword evidence="6" id="KW-0342">GTP-binding</keyword>
<dbReference type="InterPro" id="IPR051316">
    <property type="entry name" value="Zinc-reg_GTPase_activator"/>
</dbReference>
<reference evidence="14" key="1">
    <citation type="submission" date="2019-10" db="EMBL/GenBank/DDBJ databases">
        <title>The sequence and de novo assembly of the wild yak genome.</title>
        <authorList>
            <person name="Liu Y."/>
        </authorList>
    </citation>
    <scope>NUCLEOTIDE SEQUENCE [LARGE SCALE GENOMIC DNA]</scope>
    <source>
        <strain evidence="14">WY2019</strain>
    </source>
</reference>
<evidence type="ECO:0000256" key="11">
    <source>
        <dbReference type="PROSITE-ProRule" id="PRU00089"/>
    </source>
</evidence>
<keyword evidence="5 11" id="KW-0238">DNA-binding</keyword>
<comment type="subcellular location">
    <subcellularLocation>
        <location evidence="1 11">Nucleus</location>
    </subcellularLocation>
</comment>
<dbReference type="SUPFAM" id="SSF90002">
    <property type="entry name" value="Hypothetical protein YjiA, C-terminal domain"/>
    <property type="match status" value="1"/>
</dbReference>
<dbReference type="GO" id="GO:0005525">
    <property type="term" value="F:GTP binding"/>
    <property type="evidence" value="ECO:0007669"/>
    <property type="project" value="UniProtKB-KW"/>
</dbReference>
<feature type="compositionally biased region" description="Low complexity" evidence="12">
    <location>
        <begin position="616"/>
        <end position="628"/>
    </location>
</feature>
<gene>
    <name evidence="14" type="ORF">E5288_WYG000508</name>
</gene>
<keyword evidence="15" id="KW-1185">Reference proteome</keyword>
<evidence type="ECO:0000256" key="5">
    <source>
        <dbReference type="ARBA" id="ARBA00023125"/>
    </source>
</evidence>
<dbReference type="GO" id="GO:0016787">
    <property type="term" value="F:hydrolase activity"/>
    <property type="evidence" value="ECO:0007669"/>
    <property type="project" value="UniProtKB-KW"/>
</dbReference>
<dbReference type="InterPro" id="IPR003495">
    <property type="entry name" value="CobW/HypB/UreG_nucleotide-bd"/>
</dbReference>
<evidence type="ECO:0000256" key="3">
    <source>
        <dbReference type="ARBA" id="ARBA00022801"/>
    </source>
</evidence>
<dbReference type="Gene3D" id="3.30.1220.10">
    <property type="entry name" value="CobW-like, C-terminal domain"/>
    <property type="match status" value="1"/>
</dbReference>
<dbReference type="Pfam" id="PF07683">
    <property type="entry name" value="CobW_C"/>
    <property type="match status" value="1"/>
</dbReference>
<dbReference type="Pfam" id="PF00250">
    <property type="entry name" value="Forkhead"/>
    <property type="match status" value="1"/>
</dbReference>
<evidence type="ECO:0000256" key="1">
    <source>
        <dbReference type="ARBA" id="ARBA00004123"/>
    </source>
</evidence>
<evidence type="ECO:0000313" key="15">
    <source>
        <dbReference type="Proteomes" id="UP000322234"/>
    </source>
</evidence>
<dbReference type="PANTHER" id="PTHR13748:SF31">
    <property type="entry name" value="ZINC-REGULATED GTPASE METALLOPROTEIN ACTIVATOR 1A-RELATED"/>
    <property type="match status" value="1"/>
</dbReference>
<dbReference type="InterPro" id="IPR027417">
    <property type="entry name" value="P-loop_NTPase"/>
</dbReference>
<dbReference type="GO" id="GO:0043565">
    <property type="term" value="F:sequence-specific DNA binding"/>
    <property type="evidence" value="ECO:0007669"/>
    <property type="project" value="InterPro"/>
</dbReference>
<evidence type="ECO:0000256" key="9">
    <source>
        <dbReference type="ARBA" id="ARBA00034320"/>
    </source>
</evidence>
<feature type="region of interest" description="Disordered" evidence="12">
    <location>
        <begin position="1"/>
        <end position="43"/>
    </location>
</feature>
<evidence type="ECO:0000256" key="7">
    <source>
        <dbReference type="ARBA" id="ARBA00023186"/>
    </source>
</evidence>
<accession>A0A6B0QPX0</accession>
<dbReference type="PROSITE" id="PS50039">
    <property type="entry name" value="FORK_HEAD_3"/>
    <property type="match status" value="1"/>
</dbReference>
<dbReference type="InterPro" id="IPR036388">
    <property type="entry name" value="WH-like_DNA-bd_sf"/>
</dbReference>
<keyword evidence="4" id="KW-0862">Zinc</keyword>
<dbReference type="PANTHER" id="PTHR13748">
    <property type="entry name" value="COBW-RELATED"/>
    <property type="match status" value="1"/>
</dbReference>
<comment type="catalytic activity">
    <reaction evidence="10">
        <text>GTP + H2O = GDP + phosphate + H(+)</text>
        <dbReference type="Rhea" id="RHEA:19669"/>
        <dbReference type="ChEBI" id="CHEBI:15377"/>
        <dbReference type="ChEBI" id="CHEBI:15378"/>
        <dbReference type="ChEBI" id="CHEBI:37565"/>
        <dbReference type="ChEBI" id="CHEBI:43474"/>
        <dbReference type="ChEBI" id="CHEBI:58189"/>
    </reaction>
    <physiologicalReaction direction="left-to-right" evidence="10">
        <dbReference type="Rhea" id="RHEA:19670"/>
    </physiologicalReaction>
</comment>
<evidence type="ECO:0000256" key="4">
    <source>
        <dbReference type="ARBA" id="ARBA00022833"/>
    </source>
</evidence>
<dbReference type="InterPro" id="IPR018122">
    <property type="entry name" value="TF_fork_head_CS_1"/>
</dbReference>
<dbReference type="Gene3D" id="1.10.10.10">
    <property type="entry name" value="Winged helix-like DNA-binding domain superfamily/Winged helix DNA-binding domain"/>
    <property type="match status" value="1"/>
</dbReference>
<feature type="region of interest" description="Disordered" evidence="12">
    <location>
        <begin position="599"/>
        <end position="628"/>
    </location>
</feature>
<feature type="domain" description="Fork-head" evidence="13">
    <location>
        <begin position="653"/>
        <end position="747"/>
    </location>
</feature>
<sequence>MSRAVDSADEEEEQAEEDCPELVPIEAKQREVEEEEEKSGPGAKIPVTIITGYLGAGKTTLLNYILTEQHSKRIAVILNEFGEGNAVEKSLAVSQDGELYEEWLELRNGCLCCSVKDNGLRAIENLMKKKGKFDYILLETTGLADPGAVASMFWVDAELGVDIYLDGIITVVDSKYGLKHLAEEKPDGLINEASRQVALADIIIINKTDLVSEEDLNKLRTTIRSINGLGKILETQRSRVDLAKVLDLHAFDSLSGISLQKKLQHVPTTQPHLDQSIITVTFEVPGNAEEESLNVYIQDLLWEKNVRNRDDACMEVIRLKGLVSIKDKPQQVIVQGVHELYDLEETPVNWEDDSERTNRLVLIGRNLDKDILKQLFIATVTETEKRWTTHFQEDQGNKSFIMVETCKKLLSQILSLTGSHCNGNSAIDFEIYFKDFNYRTFNFRVDFTAGIKSILGFLNFFIFQCKLKSDRLVRKYEKKKQDLINIQGSAQLLKTNGSFLGLFQLLVKGQEHGPFPVLGMPYNVEVMLKEVNSVFECLAAWPTVMRKENKICFFSECPNIRINLKHRIHFSVFSRLFLILQGTELSAFAPHLRAVSGAPMGKTPQEARRGAGALPGEGTESSGGPSNSSEFCPKFGVSTGSAAASRDAPQPAKPPYSYIALITMAILQSPHKRLTLSGICAFISGRFPYYRRKFPAWQNSIRHNLSLNDCFVKIPREPGHPGKGNYWSLDPASQDMFDNGSFLRRRKRFKRHHPPPGDHLHHPFPPPVAPAALHGPYPGMLLGPAAPPQPVTGAYPASTPGSRPCALLHPHPLRYLLLSAPAYAEVPRKEQGADLGTPGALPALQPTLDSQPWEESKGPASRPAGGCTSFSIESIMQGVSGAGAGAAQSLPSTPWGYCHLLQRSSCLLHPQAAAPLLHVSAAAAAASAARTILKQQHQDCTSGCAPSKGALLGRHLSATAALLGCQSGAEGSRLTSLVALSGGEGTSPAFRIAPTPVPELTHFKILFANFAGPGSPKCLETSENIKGTYFMLTTHPFTFQFPSAPCAKTLQAYIRSFVRATNVRARGTAAEEADRSLSRAPRRR</sequence>
<evidence type="ECO:0000313" key="14">
    <source>
        <dbReference type="EMBL" id="MXQ79032.1"/>
    </source>
</evidence>
<comment type="caution">
    <text evidence="14">The sequence shown here is derived from an EMBL/GenBank/DDBJ whole genome shotgun (WGS) entry which is preliminary data.</text>
</comment>
<dbReference type="InterPro" id="IPR036627">
    <property type="entry name" value="CobW-likC_sf"/>
</dbReference>
<organism evidence="14 15">
    <name type="scientific">Bos mutus</name>
    <name type="common">wild yak</name>
    <dbReference type="NCBI Taxonomy" id="72004"/>
    <lineage>
        <taxon>Eukaryota</taxon>
        <taxon>Metazoa</taxon>
        <taxon>Chordata</taxon>
        <taxon>Craniata</taxon>
        <taxon>Vertebrata</taxon>
        <taxon>Euteleostomi</taxon>
        <taxon>Mammalia</taxon>
        <taxon>Eutheria</taxon>
        <taxon>Laurasiatheria</taxon>
        <taxon>Artiodactyla</taxon>
        <taxon>Ruminantia</taxon>
        <taxon>Pecora</taxon>
        <taxon>Bovidae</taxon>
        <taxon>Bovinae</taxon>
        <taxon>Bos</taxon>
    </lineage>
</organism>
<dbReference type="PRINTS" id="PR00053">
    <property type="entry name" value="FORKHEAD"/>
</dbReference>
<proteinExistence type="inferred from homology"/>
<keyword evidence="7" id="KW-0143">Chaperone</keyword>
<dbReference type="SMART" id="SM00339">
    <property type="entry name" value="FH"/>
    <property type="match status" value="1"/>
</dbReference>
<protein>
    <recommendedName>
        <fullName evidence="13">Fork-head domain-containing protein</fullName>
    </recommendedName>
</protein>
<name>A0A6B0QPX0_9CETA</name>
<dbReference type="GO" id="GO:0005634">
    <property type="term" value="C:nucleus"/>
    <property type="evidence" value="ECO:0007669"/>
    <property type="project" value="UniProtKB-SubCell"/>
</dbReference>
<feature type="DNA-binding region" description="Fork-head" evidence="11">
    <location>
        <begin position="653"/>
        <end position="747"/>
    </location>
</feature>
<feature type="compositionally biased region" description="Acidic residues" evidence="12">
    <location>
        <begin position="7"/>
        <end position="20"/>
    </location>
</feature>
<evidence type="ECO:0000256" key="2">
    <source>
        <dbReference type="ARBA" id="ARBA00022741"/>
    </source>
</evidence>
<dbReference type="InterPro" id="IPR001766">
    <property type="entry name" value="Fork_head_dom"/>
</dbReference>
<dbReference type="FunFam" id="1.10.10.10:FF:000071">
    <property type="entry name" value="Forkhead box F1"/>
    <property type="match status" value="1"/>
</dbReference>
<dbReference type="PROSITE" id="PS00657">
    <property type="entry name" value="FORK_HEAD_1"/>
    <property type="match status" value="1"/>
</dbReference>
<keyword evidence="3" id="KW-0378">Hydrolase</keyword>
<keyword evidence="8 11" id="KW-0539">Nucleus</keyword>
<dbReference type="Gene3D" id="3.40.50.300">
    <property type="entry name" value="P-loop containing nucleotide triphosphate hydrolases"/>
    <property type="match status" value="1"/>
</dbReference>
<keyword evidence="2" id="KW-0547">Nucleotide-binding</keyword>
<dbReference type="EMBL" id="VBQZ03000001">
    <property type="protein sequence ID" value="MXQ79032.1"/>
    <property type="molecule type" value="Genomic_DNA"/>
</dbReference>
<dbReference type="InterPro" id="IPR036390">
    <property type="entry name" value="WH_DNA-bd_sf"/>
</dbReference>
<comment type="similarity">
    <text evidence="9">Belongs to the SIMIBI class G3E GTPase family. ZNG1 subfamily.</text>
</comment>
<dbReference type="Proteomes" id="UP000322234">
    <property type="component" value="Unassembled WGS sequence"/>
</dbReference>
<evidence type="ECO:0000256" key="6">
    <source>
        <dbReference type="ARBA" id="ARBA00023134"/>
    </source>
</evidence>
<evidence type="ECO:0000256" key="12">
    <source>
        <dbReference type="SAM" id="MobiDB-lite"/>
    </source>
</evidence>
<dbReference type="SUPFAM" id="SSF52540">
    <property type="entry name" value="P-loop containing nucleoside triphosphate hydrolases"/>
    <property type="match status" value="1"/>
</dbReference>
<dbReference type="Pfam" id="PF02492">
    <property type="entry name" value="cobW"/>
    <property type="match status" value="1"/>
</dbReference>
<dbReference type="PROSITE" id="PS00658">
    <property type="entry name" value="FORK_HEAD_2"/>
    <property type="match status" value="1"/>
</dbReference>
<dbReference type="GO" id="GO:0003700">
    <property type="term" value="F:DNA-binding transcription factor activity"/>
    <property type="evidence" value="ECO:0007669"/>
    <property type="project" value="InterPro"/>
</dbReference>
<dbReference type="CDD" id="cd03112">
    <property type="entry name" value="CobW-like"/>
    <property type="match status" value="1"/>
</dbReference>